<reference evidence="2" key="1">
    <citation type="submission" date="2020-01" db="EMBL/GenBank/DDBJ databases">
        <title>Phosphoaccumulans saitamaens gen. nov., sp. nov., a polyphosphate accumulating bacterium isolated from surface river water.</title>
        <authorList>
            <person name="Watanabe K."/>
            <person name="Suda W."/>
        </authorList>
    </citation>
    <scope>NUCLEOTIDE SEQUENCE [LARGE SCALE GENOMIC DNA]</scope>
    <source>
        <strain evidence="2">ICHIAU1</strain>
    </source>
</reference>
<organism evidence="1 2">
    <name type="scientific">Fluviibacter phosphoraccumulans</name>
    <dbReference type="NCBI Taxonomy" id="1751046"/>
    <lineage>
        <taxon>Bacteria</taxon>
        <taxon>Pseudomonadati</taxon>
        <taxon>Pseudomonadota</taxon>
        <taxon>Betaproteobacteria</taxon>
        <taxon>Rhodocyclales</taxon>
        <taxon>Fluviibacteraceae</taxon>
        <taxon>Fluviibacter</taxon>
    </lineage>
</organism>
<dbReference type="SMART" id="SM00869">
    <property type="entry name" value="Autotransporter"/>
    <property type="match status" value="1"/>
</dbReference>
<sequence>MQNTAFARSIIVSAIALAFSPPSSAITIDLSNVAGFESFQQGDSNITTVTGIRDRNITGNYSITGSGGNTGGLLFQSTLSNVTQVPFPTYTSNGSNFPGAISSTPYGPSFGSTSGILRVVGSYKTTTSGSGATGDLGYLVDGVTGTTTQLLPTSLAGGNPILNTIAHSTFGNTVVGNYDTQLITGNSFVYDIPSGTYSSVPFVGKSFDSGKQITSVASNTAYGVYNNLISGGYTGTYNSSTGTYAYIYNKSNDKVYTFSSPDLSLVTHFEGITSAGKPGVYNLVADAVDGQGNHVKAYVATVDLNTIDLTTGQPTITWTEIKVVSNLTSANSMYQGKVIGVYVNSTGQTIAYQADIGSINYAGVNTPIYDPKKNSTASTTTLLGAGWDVINNSTITVANGNGIESGSACGYAGCSTTEYGGVITNNGTVSVSGGSGNSGVLMQGTFGTLLNYGTLRATDGNYAIQTTGSGVSAADGSLIVNTSSGIIDGQVYINAGPYARFENSGSLGITSAGSGVTHTISGTFVQTSTGTLGLRVSPSAADKLQVNGTAYLGGVLNVTATGSYRLGQRIALVNGTGGVNGQFSSLTTNLQNVSYIDYDSTNAYWVYGPSPVYTLQSVQQNAQGLSSVINQQVAALQAGLSYDCNQYNEHNLCISVGGRYTYAGSGPSGNAQSGLVIVGYRPMNTLRVGGFADQSASIASPSGISQSKTSPMWGIFGNWNLNKNGNGLGVQASAAFASSQLSITRTATAYSEAGQGNTQFGGQAYQAQVNYAQPVDDKLKLIPYIGLRYTQINNGAYTENSSATVIAPLSYNAMAQNTFSAVGGLGVSAWLAEKLKGTASVGIQQNLNYSMGNYQGTSAIPGLTSFSVAMPGNVNSMATASAGIYYDVRKNERIGMNVLWQQQPFIATNTTTALATYSIGF</sequence>
<dbReference type="Proteomes" id="UP000463961">
    <property type="component" value="Chromosome"/>
</dbReference>
<keyword evidence="2" id="KW-1185">Reference proteome</keyword>
<dbReference type="OrthoDB" id="8538774at2"/>
<dbReference type="AlphaFoldDB" id="A0A679I6P6"/>
<evidence type="ECO:0000313" key="1">
    <source>
        <dbReference type="EMBL" id="BBU68499.1"/>
    </source>
</evidence>
<name>A0A679I6P6_9RHOO</name>
<dbReference type="RefSeq" id="WP_162050715.1">
    <property type="nucleotide sequence ID" value="NZ_AP019011.1"/>
</dbReference>
<dbReference type="InterPro" id="IPR036709">
    <property type="entry name" value="Autotransporte_beta_dom_sf"/>
</dbReference>
<accession>A0A679I6P6</accession>
<dbReference type="SUPFAM" id="SSF103515">
    <property type="entry name" value="Autotransporter"/>
    <property type="match status" value="1"/>
</dbReference>
<dbReference type="InterPro" id="IPR005546">
    <property type="entry name" value="Autotransporte_beta"/>
</dbReference>
<proteinExistence type="predicted"/>
<dbReference type="Gene3D" id="2.40.128.130">
    <property type="entry name" value="Autotransporter beta-domain"/>
    <property type="match status" value="1"/>
</dbReference>
<dbReference type="EMBL" id="AP022345">
    <property type="protein sequence ID" value="BBU68499.1"/>
    <property type="molecule type" value="Genomic_DNA"/>
</dbReference>
<protein>
    <submittedName>
        <fullName evidence="1">Uncharacterized protein</fullName>
    </submittedName>
</protein>
<gene>
    <name evidence="1" type="ORF">ICHIAU1_07820</name>
</gene>
<evidence type="ECO:0000313" key="2">
    <source>
        <dbReference type="Proteomes" id="UP000463961"/>
    </source>
</evidence>